<feature type="compositionally biased region" description="Low complexity" evidence="6">
    <location>
        <begin position="300"/>
        <end position="318"/>
    </location>
</feature>
<evidence type="ECO:0000256" key="4">
    <source>
        <dbReference type="ARBA" id="ARBA00022989"/>
    </source>
</evidence>
<dbReference type="PANTHER" id="PTHR31632">
    <property type="entry name" value="IRON TRANSPORTER FTH1"/>
    <property type="match status" value="1"/>
</dbReference>
<evidence type="ECO:0000256" key="5">
    <source>
        <dbReference type="ARBA" id="ARBA00023136"/>
    </source>
</evidence>
<accession>A0ABW7C7A0</accession>
<feature type="transmembrane region" description="Helical" evidence="7">
    <location>
        <begin position="85"/>
        <end position="102"/>
    </location>
</feature>
<evidence type="ECO:0000313" key="8">
    <source>
        <dbReference type="EMBL" id="MFG3817064.1"/>
    </source>
</evidence>
<organism evidence="8 9">
    <name type="scientific">Limnothrix redekei LRLZ20PSL1</name>
    <dbReference type="NCBI Taxonomy" id="3112953"/>
    <lineage>
        <taxon>Bacteria</taxon>
        <taxon>Bacillati</taxon>
        <taxon>Cyanobacteriota</taxon>
        <taxon>Cyanophyceae</taxon>
        <taxon>Pseudanabaenales</taxon>
        <taxon>Pseudanabaenaceae</taxon>
        <taxon>Limnothrix</taxon>
    </lineage>
</organism>
<feature type="transmembrane region" description="Helical" evidence="7">
    <location>
        <begin position="12"/>
        <end position="31"/>
    </location>
</feature>
<dbReference type="EMBL" id="JAZAQF010000028">
    <property type="protein sequence ID" value="MFG3817064.1"/>
    <property type="molecule type" value="Genomic_DNA"/>
</dbReference>
<feature type="transmembrane region" description="Helical" evidence="7">
    <location>
        <begin position="190"/>
        <end position="210"/>
    </location>
</feature>
<keyword evidence="5 7" id="KW-0472">Membrane</keyword>
<sequence length="318" mass="33301">MNLVDALPTFSIALREGFEAVLIIGLVLACLQQAGQTHLNRSVAWGIVAGLCLSALVGVGLAGVFGALDRSIAPWAPFWTQGLKVILGAIAIGLLSWMLVWMTQQAKQLKGEVQSSVQRAIGEQAGAAWKIFGLVTAAVLQEGLETVIFIAAQFQESLGAAVGAIAGVIGAAIMGLLLFRFGIKINVRRFFQVVGTILLLVVGALVISVLKHLEAATVLWGQLHPTWAGLCAVGGDSCLLGPLVWDWSATLSDRVLPGVLLKTLFGYRDHLYLAQAIGYGLFLGGVGTLYFRSLRGQQESAGPAGASPAQSSAQSGQG</sequence>
<proteinExistence type="inferred from homology"/>
<feature type="transmembrane region" description="Helical" evidence="7">
    <location>
        <begin position="158"/>
        <end position="178"/>
    </location>
</feature>
<feature type="transmembrane region" description="Helical" evidence="7">
    <location>
        <begin position="131"/>
        <end position="152"/>
    </location>
</feature>
<keyword evidence="3 7" id="KW-0812">Transmembrane</keyword>
<reference evidence="9" key="1">
    <citation type="journal article" date="2024" name="Algal Res.">
        <title>Biochemical, toxicological and genomic investigation of a high-biomass producing Limnothrix strain isolated from Italian shallow drinking water reservoir.</title>
        <authorList>
            <person name="Simonazzi M."/>
            <person name="Shishido T.K."/>
            <person name="Delbaje E."/>
            <person name="Wahlsten M."/>
            <person name="Fewer D.P."/>
            <person name="Sivonen K."/>
            <person name="Pezzolesi L."/>
            <person name="Pistocchi R."/>
        </authorList>
    </citation>
    <scope>NUCLEOTIDE SEQUENCE [LARGE SCALE GENOMIC DNA]</scope>
    <source>
        <strain evidence="9">LRLZ20PSL1</strain>
    </source>
</reference>
<dbReference type="Pfam" id="PF03239">
    <property type="entry name" value="FTR1"/>
    <property type="match status" value="1"/>
</dbReference>
<protein>
    <submittedName>
        <fullName evidence="8">FTR1 family protein</fullName>
    </submittedName>
</protein>
<evidence type="ECO:0000313" key="9">
    <source>
        <dbReference type="Proteomes" id="UP001604335"/>
    </source>
</evidence>
<dbReference type="RefSeq" id="WP_393011105.1">
    <property type="nucleotide sequence ID" value="NZ_JAZAQF010000028.1"/>
</dbReference>
<keyword evidence="4 7" id="KW-1133">Transmembrane helix</keyword>
<keyword evidence="9" id="KW-1185">Reference proteome</keyword>
<dbReference type="PANTHER" id="PTHR31632:SF2">
    <property type="entry name" value="PLASMA MEMBRANE IRON PERMEASE"/>
    <property type="match status" value="1"/>
</dbReference>
<dbReference type="Proteomes" id="UP001604335">
    <property type="component" value="Unassembled WGS sequence"/>
</dbReference>
<feature type="region of interest" description="Disordered" evidence="6">
    <location>
        <begin position="299"/>
        <end position="318"/>
    </location>
</feature>
<gene>
    <name evidence="8" type="ORF">VPK24_05405</name>
</gene>
<name>A0ABW7C7A0_9CYAN</name>
<dbReference type="InterPro" id="IPR004923">
    <property type="entry name" value="FTR1/Fip1/EfeU"/>
</dbReference>
<comment type="caution">
    <text evidence="8">The sequence shown here is derived from an EMBL/GenBank/DDBJ whole genome shotgun (WGS) entry which is preliminary data.</text>
</comment>
<evidence type="ECO:0000256" key="7">
    <source>
        <dbReference type="SAM" id="Phobius"/>
    </source>
</evidence>
<evidence type="ECO:0000256" key="3">
    <source>
        <dbReference type="ARBA" id="ARBA00022692"/>
    </source>
</evidence>
<evidence type="ECO:0000256" key="2">
    <source>
        <dbReference type="ARBA" id="ARBA00008333"/>
    </source>
</evidence>
<evidence type="ECO:0000256" key="1">
    <source>
        <dbReference type="ARBA" id="ARBA00004141"/>
    </source>
</evidence>
<feature type="transmembrane region" description="Helical" evidence="7">
    <location>
        <begin position="43"/>
        <end position="65"/>
    </location>
</feature>
<feature type="transmembrane region" description="Helical" evidence="7">
    <location>
        <begin position="271"/>
        <end position="291"/>
    </location>
</feature>
<comment type="similarity">
    <text evidence="2">Belongs to the oxidase-dependent Fe transporter (OFeT) (TC 9.A.10.1) family.</text>
</comment>
<evidence type="ECO:0000256" key="6">
    <source>
        <dbReference type="SAM" id="MobiDB-lite"/>
    </source>
</evidence>
<comment type="subcellular location">
    <subcellularLocation>
        <location evidence="1">Membrane</location>
        <topology evidence="1">Multi-pass membrane protein</topology>
    </subcellularLocation>
</comment>